<comment type="caution">
    <text evidence="3">The sequence shown here is derived from an EMBL/GenBank/DDBJ whole genome shotgun (WGS) entry which is preliminary data.</text>
</comment>
<sequence length="231" mass="25365">MLARRLILNTQAARGNDAIGSYVGNNENKPTSTAPRSYAQIYLGAALSHGRANPPRFLLVLSCFSSLVFGVALLVIVGLGSAIAIWEQVISKTQLWNKISNKFLNHPKADTNPGETPSLQDQPPDEQRSILPIVLIITGLGLFAILDTSSLLSSNPQTSSHDPRPDPTHIKTSSPTTSVIQFSSAVLTLGVVIGFIVFNKDEYRAWKARRRLSKQYRRRARQTHSLNSPPR</sequence>
<feature type="region of interest" description="Disordered" evidence="1">
    <location>
        <begin position="154"/>
        <end position="175"/>
    </location>
</feature>
<reference evidence="3 4" key="1">
    <citation type="submission" date="2017-11" db="EMBL/GenBank/DDBJ databases">
        <title>De novo assembly and phasing of dikaryotic genomes from two isolates of Puccinia coronata f. sp. avenae, the causal agent of oat crown rust.</title>
        <authorList>
            <person name="Miller M.E."/>
            <person name="Zhang Y."/>
            <person name="Omidvar V."/>
            <person name="Sperschneider J."/>
            <person name="Schwessinger B."/>
            <person name="Raley C."/>
            <person name="Palmer J.M."/>
            <person name="Garnica D."/>
            <person name="Upadhyaya N."/>
            <person name="Rathjen J."/>
            <person name="Taylor J.M."/>
            <person name="Park R.F."/>
            <person name="Dodds P.N."/>
            <person name="Hirsch C.D."/>
            <person name="Kianian S.F."/>
            <person name="Figueroa M."/>
        </authorList>
    </citation>
    <scope>NUCLEOTIDE SEQUENCE [LARGE SCALE GENOMIC DNA]</scope>
    <source>
        <strain evidence="3">12NC29</strain>
    </source>
</reference>
<proteinExistence type="predicted"/>
<accession>A0A2N5W2Z5</accession>
<keyword evidence="2" id="KW-0472">Membrane</keyword>
<keyword evidence="2" id="KW-1133">Transmembrane helix</keyword>
<organism evidence="3 4">
    <name type="scientific">Puccinia coronata f. sp. avenae</name>
    <dbReference type="NCBI Taxonomy" id="200324"/>
    <lineage>
        <taxon>Eukaryota</taxon>
        <taxon>Fungi</taxon>
        <taxon>Dikarya</taxon>
        <taxon>Basidiomycota</taxon>
        <taxon>Pucciniomycotina</taxon>
        <taxon>Pucciniomycetes</taxon>
        <taxon>Pucciniales</taxon>
        <taxon>Pucciniaceae</taxon>
        <taxon>Puccinia</taxon>
    </lineage>
</organism>
<dbReference type="OrthoDB" id="2506399at2759"/>
<protein>
    <submittedName>
        <fullName evidence="3">Uncharacterized protein</fullName>
    </submittedName>
</protein>
<feature type="transmembrane region" description="Helical" evidence="2">
    <location>
        <begin position="129"/>
        <end position="146"/>
    </location>
</feature>
<gene>
    <name evidence="3" type="ORF">PCANC_01456</name>
</gene>
<keyword evidence="4" id="KW-1185">Reference proteome</keyword>
<evidence type="ECO:0000256" key="2">
    <source>
        <dbReference type="SAM" id="Phobius"/>
    </source>
</evidence>
<feature type="transmembrane region" description="Helical" evidence="2">
    <location>
        <begin position="57"/>
        <end position="86"/>
    </location>
</feature>
<evidence type="ECO:0000313" key="3">
    <source>
        <dbReference type="EMBL" id="PLW56619.1"/>
    </source>
</evidence>
<dbReference type="EMBL" id="PGCJ01000019">
    <property type="protein sequence ID" value="PLW56619.1"/>
    <property type="molecule type" value="Genomic_DNA"/>
</dbReference>
<evidence type="ECO:0000313" key="4">
    <source>
        <dbReference type="Proteomes" id="UP000235388"/>
    </source>
</evidence>
<dbReference type="AlphaFoldDB" id="A0A2N5W2Z5"/>
<dbReference type="Proteomes" id="UP000235388">
    <property type="component" value="Unassembled WGS sequence"/>
</dbReference>
<keyword evidence="2" id="KW-0812">Transmembrane</keyword>
<evidence type="ECO:0000256" key="1">
    <source>
        <dbReference type="SAM" id="MobiDB-lite"/>
    </source>
</evidence>
<name>A0A2N5W2Z5_9BASI</name>
<feature type="transmembrane region" description="Helical" evidence="2">
    <location>
        <begin position="179"/>
        <end position="199"/>
    </location>
</feature>